<keyword evidence="1" id="KW-0812">Transmembrane</keyword>
<sequence>MEDLSPTYLKCLLGGGYAVLIGDPRRKFQVNWASLSGKLGAPNAEISKAYPSAVTPAGFAFRDSETQGAGTIALLSNALPLEALRAVFPYWFVTWIWQNCGLEKLKGKVFRTLLACACQLVAAQSSMTAAAQRLQTLEEQSLLRSMLLDFPSGVNAGWLSAASGIGLSLALQHWTRGDLMTPNRSACLLGAVGCYGAGVVSSLGISAGCVWLVRGVRLLLFANGLRERFR</sequence>
<dbReference type="EMBL" id="CAXAMM010003891">
    <property type="protein sequence ID" value="CAK9001577.1"/>
    <property type="molecule type" value="Genomic_DNA"/>
</dbReference>
<comment type="caution">
    <text evidence="2">The sequence shown here is derived from an EMBL/GenBank/DDBJ whole genome shotgun (WGS) entry which is preliminary data.</text>
</comment>
<protein>
    <submittedName>
        <fullName evidence="2">Protein STIP1-like</fullName>
    </submittedName>
</protein>
<evidence type="ECO:0000313" key="3">
    <source>
        <dbReference type="Proteomes" id="UP001642464"/>
    </source>
</evidence>
<evidence type="ECO:0000256" key="1">
    <source>
        <dbReference type="SAM" id="Phobius"/>
    </source>
</evidence>
<accession>A0ABP0IG61</accession>
<evidence type="ECO:0000313" key="2">
    <source>
        <dbReference type="EMBL" id="CAK9001577.1"/>
    </source>
</evidence>
<proteinExistence type="predicted"/>
<feature type="transmembrane region" description="Helical" evidence="1">
    <location>
        <begin position="154"/>
        <end position="174"/>
    </location>
</feature>
<reference evidence="2 3" key="1">
    <citation type="submission" date="2024-02" db="EMBL/GenBank/DDBJ databases">
        <authorList>
            <person name="Chen Y."/>
            <person name="Shah S."/>
            <person name="Dougan E. K."/>
            <person name="Thang M."/>
            <person name="Chan C."/>
        </authorList>
    </citation>
    <scope>NUCLEOTIDE SEQUENCE [LARGE SCALE GENOMIC DNA]</scope>
</reference>
<name>A0ABP0IG61_9DINO</name>
<dbReference type="Proteomes" id="UP001642464">
    <property type="component" value="Unassembled WGS sequence"/>
</dbReference>
<keyword evidence="3" id="KW-1185">Reference proteome</keyword>
<feature type="transmembrane region" description="Helical" evidence="1">
    <location>
        <begin position="186"/>
        <end position="213"/>
    </location>
</feature>
<gene>
    <name evidence="2" type="ORF">SCF082_LOCUS6990</name>
</gene>
<keyword evidence="1" id="KW-1133">Transmembrane helix</keyword>
<organism evidence="2 3">
    <name type="scientific">Durusdinium trenchii</name>
    <dbReference type="NCBI Taxonomy" id="1381693"/>
    <lineage>
        <taxon>Eukaryota</taxon>
        <taxon>Sar</taxon>
        <taxon>Alveolata</taxon>
        <taxon>Dinophyceae</taxon>
        <taxon>Suessiales</taxon>
        <taxon>Symbiodiniaceae</taxon>
        <taxon>Durusdinium</taxon>
    </lineage>
</organism>
<keyword evidence="1" id="KW-0472">Membrane</keyword>